<evidence type="ECO:0000313" key="1">
    <source>
        <dbReference type="EMBL" id="KAK5813750.1"/>
    </source>
</evidence>
<gene>
    <name evidence="1" type="ORF">PVK06_029201</name>
</gene>
<dbReference type="EMBL" id="JARKNE010000008">
    <property type="protein sequence ID" value="KAK5813750.1"/>
    <property type="molecule type" value="Genomic_DNA"/>
</dbReference>
<comment type="caution">
    <text evidence="1">The sequence shown here is derived from an EMBL/GenBank/DDBJ whole genome shotgun (WGS) entry which is preliminary data.</text>
</comment>
<dbReference type="Proteomes" id="UP001358586">
    <property type="component" value="Chromosome 8"/>
</dbReference>
<sequence length="89" mass="10387">MEREMENLSLKENEDVELIVDPKDLNNVDIDYELYLVGKVIGERMINFPAMERMLLSLWRSIGGSRKPIGNGLHLMQFFHVVDVGKEYF</sequence>
<accession>A0ABR0P5Y8</accession>
<organism evidence="1 2">
    <name type="scientific">Gossypium arboreum</name>
    <name type="common">Tree cotton</name>
    <name type="synonym">Gossypium nanking</name>
    <dbReference type="NCBI Taxonomy" id="29729"/>
    <lineage>
        <taxon>Eukaryota</taxon>
        <taxon>Viridiplantae</taxon>
        <taxon>Streptophyta</taxon>
        <taxon>Embryophyta</taxon>
        <taxon>Tracheophyta</taxon>
        <taxon>Spermatophyta</taxon>
        <taxon>Magnoliopsida</taxon>
        <taxon>eudicotyledons</taxon>
        <taxon>Gunneridae</taxon>
        <taxon>Pentapetalae</taxon>
        <taxon>rosids</taxon>
        <taxon>malvids</taxon>
        <taxon>Malvales</taxon>
        <taxon>Malvaceae</taxon>
        <taxon>Malvoideae</taxon>
        <taxon>Gossypium</taxon>
    </lineage>
</organism>
<evidence type="ECO:0000313" key="2">
    <source>
        <dbReference type="Proteomes" id="UP001358586"/>
    </source>
</evidence>
<keyword evidence="2" id="KW-1185">Reference proteome</keyword>
<proteinExistence type="predicted"/>
<protein>
    <submittedName>
        <fullName evidence="1">Uncharacterized protein</fullName>
    </submittedName>
</protein>
<name>A0ABR0P5Y8_GOSAR</name>
<reference evidence="1 2" key="1">
    <citation type="submission" date="2023-03" db="EMBL/GenBank/DDBJ databases">
        <title>WGS of Gossypium arboreum.</title>
        <authorList>
            <person name="Yu D."/>
        </authorList>
    </citation>
    <scope>NUCLEOTIDE SEQUENCE [LARGE SCALE GENOMIC DNA]</scope>
    <source>
        <tissue evidence="1">Leaf</tissue>
    </source>
</reference>